<evidence type="ECO:0000256" key="8">
    <source>
        <dbReference type="SAM" id="MobiDB-lite"/>
    </source>
</evidence>
<evidence type="ECO:0000259" key="10">
    <source>
        <dbReference type="PROSITE" id="PS51779"/>
    </source>
</evidence>
<keyword evidence="3" id="KW-0132">Cell division</keyword>
<reference evidence="11 12" key="1">
    <citation type="submission" date="2020-08" db="EMBL/GenBank/DDBJ databases">
        <title>A Genomic Blueprint of the Chicken Gut Microbiome.</title>
        <authorList>
            <person name="Gilroy R."/>
            <person name="Ravi A."/>
            <person name="Getino M."/>
            <person name="Pursley I."/>
            <person name="Horton D.L."/>
            <person name="Alikhan N.-F."/>
            <person name="Baker D."/>
            <person name="Gharbi K."/>
            <person name="Hall N."/>
            <person name="Watson M."/>
            <person name="Adriaenssens E.M."/>
            <person name="Foster-Nyarko E."/>
            <person name="Jarju S."/>
            <person name="Secka A."/>
            <person name="Antonio M."/>
            <person name="Oren A."/>
            <person name="Chaudhuri R."/>
            <person name="La Ragione R.M."/>
            <person name="Hildebrand F."/>
            <person name="Pallen M.J."/>
        </authorList>
    </citation>
    <scope>NUCLEOTIDE SEQUENCE [LARGE SCALE GENOMIC DNA]</scope>
    <source>
        <strain evidence="11 12">Sa4CUA7</strain>
    </source>
</reference>
<dbReference type="Gene3D" id="3.10.20.310">
    <property type="entry name" value="membrane protein fhac"/>
    <property type="match status" value="1"/>
</dbReference>
<dbReference type="InterPro" id="IPR034746">
    <property type="entry name" value="POTRA"/>
</dbReference>
<evidence type="ECO:0000256" key="2">
    <source>
        <dbReference type="ARBA" id="ARBA00022475"/>
    </source>
</evidence>
<feature type="domain" description="POTRA" evidence="10">
    <location>
        <begin position="182"/>
        <end position="250"/>
    </location>
</feature>
<dbReference type="PANTHER" id="PTHR37820:SF1">
    <property type="entry name" value="CELL DIVISION PROTEIN FTSQ"/>
    <property type="match status" value="1"/>
</dbReference>
<evidence type="ECO:0000256" key="4">
    <source>
        <dbReference type="ARBA" id="ARBA00022692"/>
    </source>
</evidence>
<dbReference type="InterPro" id="IPR050487">
    <property type="entry name" value="FtsQ_DivIB"/>
</dbReference>
<dbReference type="EMBL" id="JACSQP010000005">
    <property type="protein sequence ID" value="MBD7958042.1"/>
    <property type="molecule type" value="Genomic_DNA"/>
</dbReference>
<keyword evidence="4 9" id="KW-0812">Transmembrane</keyword>
<evidence type="ECO:0000256" key="9">
    <source>
        <dbReference type="SAM" id="Phobius"/>
    </source>
</evidence>
<dbReference type="Pfam" id="PF08478">
    <property type="entry name" value="POTRA_1"/>
    <property type="match status" value="1"/>
</dbReference>
<feature type="compositionally biased region" description="Pro residues" evidence="8">
    <location>
        <begin position="1"/>
        <end position="12"/>
    </location>
</feature>
<evidence type="ECO:0000256" key="3">
    <source>
        <dbReference type="ARBA" id="ARBA00022618"/>
    </source>
</evidence>
<evidence type="ECO:0000256" key="1">
    <source>
        <dbReference type="ARBA" id="ARBA00004370"/>
    </source>
</evidence>
<dbReference type="InterPro" id="IPR013685">
    <property type="entry name" value="POTRA_FtsQ_type"/>
</dbReference>
<dbReference type="RefSeq" id="WP_191719225.1">
    <property type="nucleotide sequence ID" value="NZ_JACSQP010000005.1"/>
</dbReference>
<feature type="compositionally biased region" description="Basic and acidic residues" evidence="8">
    <location>
        <begin position="36"/>
        <end position="45"/>
    </location>
</feature>
<dbReference type="PANTHER" id="PTHR37820">
    <property type="entry name" value="CELL DIVISION PROTEIN DIVIB"/>
    <property type="match status" value="1"/>
</dbReference>
<keyword evidence="6 9" id="KW-0472">Membrane</keyword>
<accession>A0ABR8S3I3</accession>
<evidence type="ECO:0000313" key="11">
    <source>
        <dbReference type="EMBL" id="MBD7958042.1"/>
    </source>
</evidence>
<feature type="region of interest" description="Disordered" evidence="8">
    <location>
        <begin position="1"/>
        <end position="124"/>
    </location>
</feature>
<keyword evidence="12" id="KW-1185">Reference proteome</keyword>
<dbReference type="PROSITE" id="PS51779">
    <property type="entry name" value="POTRA"/>
    <property type="match status" value="1"/>
</dbReference>
<protein>
    <submittedName>
        <fullName evidence="11">FtsQ-type POTRA domain-containing protein</fullName>
    </submittedName>
</protein>
<evidence type="ECO:0000256" key="6">
    <source>
        <dbReference type="ARBA" id="ARBA00023136"/>
    </source>
</evidence>
<evidence type="ECO:0000256" key="7">
    <source>
        <dbReference type="ARBA" id="ARBA00023306"/>
    </source>
</evidence>
<evidence type="ECO:0000256" key="5">
    <source>
        <dbReference type="ARBA" id="ARBA00022989"/>
    </source>
</evidence>
<comment type="subcellular location">
    <subcellularLocation>
        <location evidence="1">Membrane</location>
    </subcellularLocation>
</comment>
<organism evidence="11 12">
    <name type="scientific">Microbacterium pullorum</name>
    <dbReference type="NCBI Taxonomy" id="2762236"/>
    <lineage>
        <taxon>Bacteria</taxon>
        <taxon>Bacillati</taxon>
        <taxon>Actinomycetota</taxon>
        <taxon>Actinomycetes</taxon>
        <taxon>Micrococcales</taxon>
        <taxon>Microbacteriaceae</taxon>
        <taxon>Microbacterium</taxon>
    </lineage>
</organism>
<gene>
    <name evidence="11" type="ORF">H9651_10365</name>
</gene>
<comment type="caution">
    <text evidence="11">The sequence shown here is derived from an EMBL/GenBank/DDBJ whole genome shotgun (WGS) entry which is preliminary data.</text>
</comment>
<keyword evidence="5 9" id="KW-1133">Transmembrane helix</keyword>
<keyword evidence="2" id="KW-1003">Cell membrane</keyword>
<keyword evidence="7" id="KW-0131">Cell cycle</keyword>
<dbReference type="Proteomes" id="UP000648352">
    <property type="component" value="Unassembled WGS sequence"/>
</dbReference>
<proteinExistence type="predicted"/>
<feature type="transmembrane region" description="Helical" evidence="9">
    <location>
        <begin position="157"/>
        <end position="178"/>
    </location>
</feature>
<feature type="compositionally biased region" description="Low complexity" evidence="8">
    <location>
        <begin position="46"/>
        <end position="69"/>
    </location>
</feature>
<name>A0ABR8S3I3_9MICO</name>
<sequence>MRRPSPLPPPSRSGPDSGGDGDATPSRPLEPPRSVEPPRRREEPQAPRSAEATRDATTTTGDGVVPTAPDDGETTPLAPVIPFQFRDDHPAAADPAAPAYPQRPDAAVAQPAPDASADAAPGADVGFGDVLRAARARRRALRAEVRRFTARQRRRRMAWIGAAAAVLVLVLGTLGAAYSPLFAVETITVEGTTRLDPALVEEALAEQLGTPMPLIDSNEVKAALVAFPLVETYALEARPPHDLVVRVVERTPIGVVSSAAGFTLVDAAGVGLSTTSAPPPGEPVLEVTGGVASDAFEAVGHVVRSLPAAIRPQVTTVTATTPNDVTLTLGGTGTQIVWGGADESAMKALALESIMRTRPPESVGAYDVSSPNAIVVR</sequence>
<evidence type="ECO:0000313" key="12">
    <source>
        <dbReference type="Proteomes" id="UP000648352"/>
    </source>
</evidence>
<feature type="compositionally biased region" description="Low complexity" evidence="8">
    <location>
        <begin position="92"/>
        <end position="124"/>
    </location>
</feature>